<evidence type="ECO:0000313" key="5">
    <source>
        <dbReference type="Proteomes" id="UP001295684"/>
    </source>
</evidence>
<comment type="caution">
    <text evidence="4">The sequence shown here is derived from an EMBL/GenBank/DDBJ whole genome shotgun (WGS) entry which is preliminary data.</text>
</comment>
<dbReference type="Gene3D" id="3.30.160.60">
    <property type="entry name" value="Classic Zinc Finger"/>
    <property type="match status" value="1"/>
</dbReference>
<protein>
    <recommendedName>
        <fullName evidence="3">C2H2-type domain-containing protein</fullName>
    </recommendedName>
</protein>
<evidence type="ECO:0000256" key="1">
    <source>
        <dbReference type="PROSITE-ProRule" id="PRU00042"/>
    </source>
</evidence>
<dbReference type="PROSITE" id="PS50157">
    <property type="entry name" value="ZINC_FINGER_C2H2_2"/>
    <property type="match status" value="2"/>
</dbReference>
<dbReference type="InterPro" id="IPR013087">
    <property type="entry name" value="Znf_C2H2_type"/>
</dbReference>
<keyword evidence="1" id="KW-0862">Zinc</keyword>
<feature type="domain" description="C2H2-type" evidence="3">
    <location>
        <begin position="268"/>
        <end position="297"/>
    </location>
</feature>
<dbReference type="PROSITE" id="PS00028">
    <property type="entry name" value="ZINC_FINGER_C2H2_1"/>
    <property type="match status" value="1"/>
</dbReference>
<feature type="compositionally biased region" description="Polar residues" evidence="2">
    <location>
        <begin position="125"/>
        <end position="141"/>
    </location>
</feature>
<gene>
    <name evidence="4" type="ORF">ECRASSUSDP1_LOCUS20617</name>
</gene>
<reference evidence="4" key="1">
    <citation type="submission" date="2023-07" db="EMBL/GenBank/DDBJ databases">
        <authorList>
            <consortium name="AG Swart"/>
            <person name="Singh M."/>
            <person name="Singh A."/>
            <person name="Seah K."/>
            <person name="Emmerich C."/>
        </authorList>
    </citation>
    <scope>NUCLEOTIDE SEQUENCE</scope>
    <source>
        <strain evidence="4">DP1</strain>
    </source>
</reference>
<evidence type="ECO:0000313" key="4">
    <source>
        <dbReference type="EMBL" id="CAI2379208.1"/>
    </source>
</evidence>
<evidence type="ECO:0000259" key="3">
    <source>
        <dbReference type="PROSITE" id="PS50157"/>
    </source>
</evidence>
<dbReference type="GO" id="GO:0008270">
    <property type="term" value="F:zinc ion binding"/>
    <property type="evidence" value="ECO:0007669"/>
    <property type="project" value="UniProtKB-KW"/>
</dbReference>
<dbReference type="InterPro" id="IPR036236">
    <property type="entry name" value="Znf_C2H2_sf"/>
</dbReference>
<dbReference type="Proteomes" id="UP001295684">
    <property type="component" value="Unassembled WGS sequence"/>
</dbReference>
<dbReference type="SUPFAM" id="SSF57667">
    <property type="entry name" value="beta-beta-alpha zinc fingers"/>
    <property type="match status" value="1"/>
</dbReference>
<keyword evidence="1" id="KW-0863">Zinc-finger</keyword>
<feature type="region of interest" description="Disordered" evidence="2">
    <location>
        <begin position="121"/>
        <end position="169"/>
    </location>
</feature>
<organism evidence="4 5">
    <name type="scientific">Euplotes crassus</name>
    <dbReference type="NCBI Taxonomy" id="5936"/>
    <lineage>
        <taxon>Eukaryota</taxon>
        <taxon>Sar</taxon>
        <taxon>Alveolata</taxon>
        <taxon>Ciliophora</taxon>
        <taxon>Intramacronucleata</taxon>
        <taxon>Spirotrichea</taxon>
        <taxon>Hypotrichia</taxon>
        <taxon>Euplotida</taxon>
        <taxon>Euplotidae</taxon>
        <taxon>Moneuplotes</taxon>
    </lineage>
</organism>
<feature type="domain" description="C2H2-type" evidence="3">
    <location>
        <begin position="236"/>
        <end position="263"/>
    </location>
</feature>
<proteinExistence type="predicted"/>
<keyword evidence="1" id="KW-0479">Metal-binding</keyword>
<keyword evidence="5" id="KW-1185">Reference proteome</keyword>
<accession>A0AAD2D4G7</accession>
<dbReference type="SMART" id="SM00355">
    <property type="entry name" value="ZnF_C2H2"/>
    <property type="match status" value="3"/>
</dbReference>
<dbReference type="AlphaFoldDB" id="A0AAD2D4G7"/>
<sequence>MSKTTEEFTSEMRSIIQVFKSINEESDWYVQGICRTITNDELISNKKANRLQLNSAFTRIKETLFRSLSQQNGYLNKLWAPSSPLSPSKSGLQTLRPLWNSEQHKEDPKASEDHYRKVEVEGLKSDNNCTSRKSEKGNSQGVGEFKQHKRQGEGMNGNDVEKEGSKKKKRFQRPFTKVKIADSKYLYICQLCSLDPIEHIDLDKKSNEKERQKEFSTKNWGLFRSHLALHKKNQVFDCPVCKMVLKNKFTLYSHVRTHWGTTPSNRPYHCPIPTCDVTSHRSDYLNKHYRFHLTSLPPSLHPKTPAVIMADYNISKLTQDYITKVTALNSQQIKKASYEFDSVMGMPLKAYLKKAKKRLSKKIWALGCEFKSKDCLCGVGEFELTI</sequence>
<name>A0AAD2D4G7_EUPCR</name>
<dbReference type="EMBL" id="CAMPGE010021028">
    <property type="protein sequence ID" value="CAI2379208.1"/>
    <property type="molecule type" value="Genomic_DNA"/>
</dbReference>
<evidence type="ECO:0000256" key="2">
    <source>
        <dbReference type="SAM" id="MobiDB-lite"/>
    </source>
</evidence>